<evidence type="ECO:0000313" key="2">
    <source>
        <dbReference type="EMBL" id="EGP85413.1"/>
    </source>
</evidence>
<proteinExistence type="predicted"/>
<evidence type="ECO:0000313" key="3">
    <source>
        <dbReference type="Proteomes" id="UP000008062"/>
    </source>
</evidence>
<dbReference type="GeneID" id="13402780"/>
<name>F9XH82_ZYMTI</name>
<dbReference type="KEGG" id="ztr:MYCGRDRAFT_95073"/>
<organism evidence="2 3">
    <name type="scientific">Zymoseptoria tritici (strain CBS 115943 / IPO323)</name>
    <name type="common">Speckled leaf blotch fungus</name>
    <name type="synonym">Septoria tritici</name>
    <dbReference type="NCBI Taxonomy" id="336722"/>
    <lineage>
        <taxon>Eukaryota</taxon>
        <taxon>Fungi</taxon>
        <taxon>Dikarya</taxon>
        <taxon>Ascomycota</taxon>
        <taxon>Pezizomycotina</taxon>
        <taxon>Dothideomycetes</taxon>
        <taxon>Dothideomycetidae</taxon>
        <taxon>Mycosphaerellales</taxon>
        <taxon>Mycosphaerellaceae</taxon>
        <taxon>Zymoseptoria</taxon>
    </lineage>
</organism>
<feature type="region of interest" description="Disordered" evidence="1">
    <location>
        <begin position="146"/>
        <end position="168"/>
    </location>
</feature>
<dbReference type="AlphaFoldDB" id="F9XH82"/>
<dbReference type="RefSeq" id="XP_003850437.1">
    <property type="nucleotide sequence ID" value="XM_003850389.1"/>
</dbReference>
<protein>
    <submittedName>
        <fullName evidence="2">Uncharacterized protein</fullName>
    </submittedName>
</protein>
<dbReference type="HOGENOM" id="CLU_1587811_0_0_1"/>
<reference evidence="2 3" key="1">
    <citation type="journal article" date="2011" name="PLoS Genet.">
        <title>Finished genome of the fungal wheat pathogen Mycosphaerella graminicola reveals dispensome structure, chromosome plasticity, and stealth pathogenesis.</title>
        <authorList>
            <person name="Goodwin S.B."/>
            <person name="Ben M'barek S."/>
            <person name="Dhillon B."/>
            <person name="Wittenberg A.H.J."/>
            <person name="Crane C.F."/>
            <person name="Hane J.K."/>
            <person name="Foster A.J."/>
            <person name="Van der Lee T.A.J."/>
            <person name="Grimwood J."/>
            <person name="Aerts A."/>
            <person name="Antoniw J."/>
            <person name="Bailey A."/>
            <person name="Bluhm B."/>
            <person name="Bowler J."/>
            <person name="Bristow J."/>
            <person name="van der Burgt A."/>
            <person name="Canto-Canche B."/>
            <person name="Churchill A.C.L."/>
            <person name="Conde-Ferraez L."/>
            <person name="Cools H.J."/>
            <person name="Coutinho P.M."/>
            <person name="Csukai M."/>
            <person name="Dehal P."/>
            <person name="De Wit P."/>
            <person name="Donzelli B."/>
            <person name="van de Geest H.C."/>
            <person name="van Ham R.C.H.J."/>
            <person name="Hammond-Kosack K.E."/>
            <person name="Henrissat B."/>
            <person name="Kilian A."/>
            <person name="Kobayashi A.K."/>
            <person name="Koopmann E."/>
            <person name="Kourmpetis Y."/>
            <person name="Kuzniar A."/>
            <person name="Lindquist E."/>
            <person name="Lombard V."/>
            <person name="Maliepaard C."/>
            <person name="Martins N."/>
            <person name="Mehrabi R."/>
            <person name="Nap J.P.H."/>
            <person name="Ponomarenko A."/>
            <person name="Rudd J.J."/>
            <person name="Salamov A."/>
            <person name="Schmutz J."/>
            <person name="Schouten H.J."/>
            <person name="Shapiro H."/>
            <person name="Stergiopoulos I."/>
            <person name="Torriani S.F.F."/>
            <person name="Tu H."/>
            <person name="de Vries R.P."/>
            <person name="Waalwijk C."/>
            <person name="Ware S.B."/>
            <person name="Wiebenga A."/>
            <person name="Zwiers L.-H."/>
            <person name="Oliver R.P."/>
            <person name="Grigoriev I.V."/>
            <person name="Kema G.H.J."/>
        </authorList>
    </citation>
    <scope>NUCLEOTIDE SEQUENCE [LARGE SCALE GENOMIC DNA]</scope>
    <source>
        <strain evidence="3">CBS 115943 / IPO323</strain>
    </source>
</reference>
<evidence type="ECO:0000256" key="1">
    <source>
        <dbReference type="SAM" id="MobiDB-lite"/>
    </source>
</evidence>
<dbReference type="Proteomes" id="UP000008062">
    <property type="component" value="Chromosome 8"/>
</dbReference>
<dbReference type="InParanoid" id="F9XH82"/>
<accession>F9XH82</accession>
<keyword evidence="3" id="KW-1185">Reference proteome</keyword>
<dbReference type="EMBL" id="CM001203">
    <property type="protein sequence ID" value="EGP85413.1"/>
    <property type="molecule type" value="Genomic_DNA"/>
</dbReference>
<dbReference type="VEuPathDB" id="FungiDB:ZTRI_8.264"/>
<gene>
    <name evidence="2" type="ORF">MYCGRDRAFT_95073</name>
</gene>
<sequence>MQLTKTMEKPTHWASFRDGVDHFWLELEHKPANVEEIITSFGPTRSNSASVIKTVSAIPQVQEIAFASIKSHKRASGGLPYDADNTPQKEYIRMLRLTKLTVLLEADRNGQQRIAALKLAARTPYIRGSLVVLTCVLPSSPSLLSHRRPEAAQQTIRSTAYGPQIHPS</sequence>